<dbReference type="PANTHER" id="PTHR11907">
    <property type="entry name" value="AMIDOPHOSPHORIBOSYLTRANSFERASE"/>
    <property type="match status" value="1"/>
</dbReference>
<evidence type="ECO:0000313" key="4">
    <source>
        <dbReference type="EMBL" id="HIX75374.1"/>
    </source>
</evidence>
<evidence type="ECO:0000313" key="5">
    <source>
        <dbReference type="Proteomes" id="UP000886740"/>
    </source>
</evidence>
<reference evidence="4" key="2">
    <citation type="submission" date="2021-04" db="EMBL/GenBank/DDBJ databases">
        <authorList>
            <person name="Gilroy R."/>
        </authorList>
    </citation>
    <scope>NUCLEOTIDE SEQUENCE</scope>
    <source>
        <strain evidence="4">ChiGjej6B6-14162</strain>
    </source>
</reference>
<dbReference type="SUPFAM" id="SSF53271">
    <property type="entry name" value="PRTase-like"/>
    <property type="match status" value="1"/>
</dbReference>
<evidence type="ECO:0000259" key="3">
    <source>
        <dbReference type="PROSITE" id="PS51278"/>
    </source>
</evidence>
<dbReference type="Gene3D" id="3.40.50.2020">
    <property type="match status" value="1"/>
</dbReference>
<gene>
    <name evidence="4" type="ORF">H9977_10140</name>
</gene>
<proteinExistence type="predicted"/>
<dbReference type="InterPro" id="IPR029057">
    <property type="entry name" value="PRTase-like"/>
</dbReference>
<dbReference type="SUPFAM" id="SSF56235">
    <property type="entry name" value="N-terminal nucleophile aminohydrolases (Ntn hydrolases)"/>
    <property type="match status" value="1"/>
</dbReference>
<name>A0A9D2BHF8_9BACT</name>
<accession>A0A9D2BHF8</accession>
<keyword evidence="2" id="KW-0315">Glutamine amidotransferase</keyword>
<dbReference type="Proteomes" id="UP000886740">
    <property type="component" value="Unassembled WGS sequence"/>
</dbReference>
<evidence type="ECO:0000256" key="2">
    <source>
        <dbReference type="ARBA" id="ARBA00022962"/>
    </source>
</evidence>
<dbReference type="EMBL" id="DXEL01000070">
    <property type="protein sequence ID" value="HIX75374.1"/>
    <property type="molecule type" value="Genomic_DNA"/>
</dbReference>
<dbReference type="Gene3D" id="3.60.20.10">
    <property type="entry name" value="Glutamine Phosphoribosylpyrophosphate, subunit 1, domain 1"/>
    <property type="match status" value="1"/>
</dbReference>
<dbReference type="PROSITE" id="PS51278">
    <property type="entry name" value="GATASE_TYPE_2"/>
    <property type="match status" value="1"/>
</dbReference>
<dbReference type="GO" id="GO:0016740">
    <property type="term" value="F:transferase activity"/>
    <property type="evidence" value="ECO:0007669"/>
    <property type="project" value="UniProtKB-KW"/>
</dbReference>
<dbReference type="InterPro" id="IPR029055">
    <property type="entry name" value="Ntn_hydrolases_N"/>
</dbReference>
<feature type="domain" description="Glutamine amidotransferase type-2" evidence="3">
    <location>
        <begin position="8"/>
        <end position="299"/>
    </location>
</feature>
<dbReference type="InterPro" id="IPR017932">
    <property type="entry name" value="GATase_2_dom"/>
</dbReference>
<protein>
    <submittedName>
        <fullName evidence="4">Amidophosphoribosyltransferase</fullName>
    </submittedName>
</protein>
<reference evidence="4" key="1">
    <citation type="journal article" date="2021" name="PeerJ">
        <title>Extensive microbial diversity within the chicken gut microbiome revealed by metagenomics and culture.</title>
        <authorList>
            <person name="Gilroy R."/>
            <person name="Ravi A."/>
            <person name="Getino M."/>
            <person name="Pursley I."/>
            <person name="Horton D.L."/>
            <person name="Alikhan N.F."/>
            <person name="Baker D."/>
            <person name="Gharbi K."/>
            <person name="Hall N."/>
            <person name="Watson M."/>
            <person name="Adriaenssens E.M."/>
            <person name="Foster-Nyarko E."/>
            <person name="Jarju S."/>
            <person name="Secka A."/>
            <person name="Antonio M."/>
            <person name="Oren A."/>
            <person name="Chaudhuri R.R."/>
            <person name="La Ragione R."/>
            <person name="Hildebrand F."/>
            <person name="Pallen M.J."/>
        </authorList>
    </citation>
    <scope>NUCLEOTIDE SEQUENCE</scope>
    <source>
        <strain evidence="4">ChiGjej6B6-14162</strain>
    </source>
</reference>
<evidence type="ECO:0000256" key="1">
    <source>
        <dbReference type="ARBA" id="ARBA00022679"/>
    </source>
</evidence>
<keyword evidence="1" id="KW-0808">Transferase</keyword>
<organism evidence="4 5">
    <name type="scientific">Candidatus Parabacteroides intestinipullorum</name>
    <dbReference type="NCBI Taxonomy" id="2838723"/>
    <lineage>
        <taxon>Bacteria</taxon>
        <taxon>Pseudomonadati</taxon>
        <taxon>Bacteroidota</taxon>
        <taxon>Bacteroidia</taxon>
        <taxon>Bacteroidales</taxon>
        <taxon>Tannerellaceae</taxon>
        <taxon>Parabacteroides</taxon>
    </lineage>
</organism>
<sequence>MEVLKHECGVAMVRLLKPLEYYHQKYGSWMFGLNKLYLLMEKQHNRGQEGAGLACVKLEADPGEEYMFRERALGTGAITEIFSEVHKHYHDLSAEQLNDPFFAKANLPFAGELYMGHLRYSTTGKSGISYVHPFLRRNNWRAKNLALCGNFNLTNVDQIFKEITATGQHPRKYADTYIMLEQVGHRLDREVERLFRDCESEGLTGMDITHAIEERIDLSNVLRRCVPTWDGGFVICGITGSGEMFSVRDPWGIRPAFYYADDEVIVLASERPVIQTVMNIHAQDIRELNRGEALLVNKKGEWRTCQIVEPKENQACSFERIYFSRGSDVDIYQERKRLGKNLVAPILKAVDYDLNHTVFSFIPNTAEVAYFGMQEGLETYLNKLKKEWIADRSHLLHESELERILSMRIRCEKVAIKDIKLRTFISEGKTRDDLAAHVYDITYGSLVPFEDNLVIIDDSIVRGTTLKQSIIGILDRLHPRKIVIVSSSPQVRYPDYYGIDMARMSEFIAFKAAVALLKDRCMTSILHEAYQKAKAWEDKPGEEQENCVKAIYAPFTDQEISAKMVELLKPSGVRARVEIVYQTLEGLRKSCPDHPGDWYFSGDYPTPGGVRLVNRAFINYMEQEYKEE</sequence>
<dbReference type="AlphaFoldDB" id="A0A9D2BHF8"/>
<comment type="caution">
    <text evidence="4">The sequence shown here is derived from an EMBL/GenBank/DDBJ whole genome shotgun (WGS) entry which is preliminary data.</text>
</comment>